<feature type="region of interest" description="Disordered" evidence="1">
    <location>
        <begin position="1"/>
        <end position="33"/>
    </location>
</feature>
<accession>B6WVQ3</accession>
<reference evidence="2 3" key="1">
    <citation type="submission" date="2008-10" db="EMBL/GenBank/DDBJ databases">
        <title>Draft genome sequence of Desulvovibrio piger (ATCC 29098).</title>
        <authorList>
            <person name="Sudarsanam P."/>
            <person name="Ley R."/>
            <person name="Guruge J."/>
            <person name="Turnbaugh P.J."/>
            <person name="Mahowald M."/>
            <person name="Liep D."/>
            <person name="Gordon J."/>
        </authorList>
    </citation>
    <scope>NUCLEOTIDE SEQUENCE [LARGE SCALE GENOMIC DNA]</scope>
    <source>
        <strain evidence="2 3">ATCC 29098</strain>
    </source>
</reference>
<evidence type="ECO:0000256" key="1">
    <source>
        <dbReference type="SAM" id="MobiDB-lite"/>
    </source>
</evidence>
<proteinExistence type="predicted"/>
<evidence type="ECO:0000313" key="2">
    <source>
        <dbReference type="EMBL" id="EEB32958.1"/>
    </source>
</evidence>
<name>B6WVQ3_9BACT</name>
<organism evidence="2 3">
    <name type="scientific">Desulfovibrio piger ATCC 29098</name>
    <dbReference type="NCBI Taxonomy" id="411464"/>
    <lineage>
        <taxon>Bacteria</taxon>
        <taxon>Pseudomonadati</taxon>
        <taxon>Thermodesulfobacteriota</taxon>
        <taxon>Desulfovibrionia</taxon>
        <taxon>Desulfovibrionales</taxon>
        <taxon>Desulfovibrionaceae</taxon>
        <taxon>Desulfovibrio</taxon>
    </lineage>
</organism>
<feature type="compositionally biased region" description="Polar residues" evidence="1">
    <location>
        <begin position="1"/>
        <end position="18"/>
    </location>
</feature>
<gene>
    <name evidence="2" type="ORF">DESPIG_02170</name>
</gene>
<dbReference type="AlphaFoldDB" id="B6WVQ3"/>
<evidence type="ECO:0000313" key="3">
    <source>
        <dbReference type="Proteomes" id="UP000003676"/>
    </source>
</evidence>
<sequence>MVDVTGGTQDQSHSTPRKNTGAPPETPCGGPVNGGCPVCGTGFQCTPESGALQTAAADDRRSFMAPALW</sequence>
<dbReference type="EMBL" id="ABXU01000065">
    <property type="protein sequence ID" value="EEB32958.1"/>
    <property type="molecule type" value="Genomic_DNA"/>
</dbReference>
<comment type="caution">
    <text evidence="2">The sequence shown here is derived from an EMBL/GenBank/DDBJ whole genome shotgun (WGS) entry which is preliminary data.</text>
</comment>
<dbReference type="Proteomes" id="UP000003676">
    <property type="component" value="Unassembled WGS sequence"/>
</dbReference>
<reference evidence="2 3" key="2">
    <citation type="submission" date="2008-10" db="EMBL/GenBank/DDBJ databases">
        <authorList>
            <person name="Fulton L."/>
            <person name="Clifton S."/>
            <person name="Fulton B."/>
            <person name="Xu J."/>
            <person name="Minx P."/>
            <person name="Pepin K.H."/>
            <person name="Johnson M."/>
            <person name="Bhonagiri V."/>
            <person name="Nash W.E."/>
            <person name="Mardis E.R."/>
            <person name="Wilson R.K."/>
        </authorList>
    </citation>
    <scope>NUCLEOTIDE SEQUENCE [LARGE SCALE GENOMIC DNA]</scope>
    <source>
        <strain evidence="2 3">ATCC 29098</strain>
    </source>
</reference>
<protein>
    <submittedName>
        <fullName evidence="2">Uncharacterized protein</fullName>
    </submittedName>
</protein>
<dbReference type="HOGENOM" id="CLU_2769116_0_0_7"/>